<keyword evidence="7 10" id="KW-0067">ATP-binding</keyword>
<name>A0A451CXV2_9GAMM</name>
<dbReference type="OrthoDB" id="9776390at2"/>
<evidence type="ECO:0000256" key="7">
    <source>
        <dbReference type="ARBA" id="ARBA00022840"/>
    </source>
</evidence>
<keyword evidence="5 10" id="KW-0819">tRNA processing</keyword>
<protein>
    <recommendedName>
        <fullName evidence="10">tRNA dimethylallyltransferase</fullName>
        <ecNumber evidence="10">2.5.1.75</ecNumber>
    </recommendedName>
    <alternativeName>
        <fullName evidence="10">Dimethylallyl diphosphate:tRNA dimethylallyltransferase</fullName>
        <shortName evidence="10">DMAPP:tRNA dimethylallyltransferase</shortName>
        <shortName evidence="10">DMATase</shortName>
    </alternativeName>
    <alternativeName>
        <fullName evidence="10">Isopentenyl-diphosphate:tRNA isopentenyltransferase</fullName>
        <shortName evidence="10">IPP transferase</shortName>
        <shortName evidence="10">IPPT</shortName>
        <shortName evidence="10">IPTase</shortName>
    </alternativeName>
</protein>
<comment type="similarity">
    <text evidence="3 10 13">Belongs to the IPP transferase family.</text>
</comment>
<evidence type="ECO:0000256" key="1">
    <source>
        <dbReference type="ARBA" id="ARBA00001946"/>
    </source>
</evidence>
<evidence type="ECO:0000313" key="14">
    <source>
        <dbReference type="EMBL" id="VFP77956.1"/>
    </source>
</evidence>
<evidence type="ECO:0000256" key="13">
    <source>
        <dbReference type="RuleBase" id="RU003785"/>
    </source>
</evidence>
<comment type="catalytic activity">
    <reaction evidence="9 10 11">
        <text>adenosine(37) in tRNA + dimethylallyl diphosphate = N(6)-dimethylallyladenosine(37) in tRNA + diphosphate</text>
        <dbReference type="Rhea" id="RHEA:26482"/>
        <dbReference type="Rhea" id="RHEA-COMP:10162"/>
        <dbReference type="Rhea" id="RHEA-COMP:10375"/>
        <dbReference type="ChEBI" id="CHEBI:33019"/>
        <dbReference type="ChEBI" id="CHEBI:57623"/>
        <dbReference type="ChEBI" id="CHEBI:74411"/>
        <dbReference type="ChEBI" id="CHEBI:74415"/>
        <dbReference type="EC" id="2.5.1.75"/>
    </reaction>
</comment>
<evidence type="ECO:0000256" key="2">
    <source>
        <dbReference type="ARBA" id="ARBA00003213"/>
    </source>
</evidence>
<evidence type="ECO:0000256" key="4">
    <source>
        <dbReference type="ARBA" id="ARBA00022679"/>
    </source>
</evidence>
<dbReference type="GO" id="GO:0005524">
    <property type="term" value="F:ATP binding"/>
    <property type="evidence" value="ECO:0007669"/>
    <property type="project" value="UniProtKB-UniRule"/>
</dbReference>
<keyword evidence="4 10" id="KW-0808">Transferase</keyword>
<keyword evidence="8 10" id="KW-0460">Magnesium</keyword>
<dbReference type="InterPro" id="IPR018022">
    <property type="entry name" value="IPT"/>
</dbReference>
<dbReference type="PANTHER" id="PTHR11088">
    <property type="entry name" value="TRNA DIMETHYLALLYLTRANSFERASE"/>
    <property type="match status" value="1"/>
</dbReference>
<dbReference type="EC" id="2.5.1.75" evidence="10"/>
<dbReference type="EMBL" id="LR217692">
    <property type="protein sequence ID" value="VFP77956.1"/>
    <property type="molecule type" value="Genomic_DNA"/>
</dbReference>
<dbReference type="SUPFAM" id="SSF52540">
    <property type="entry name" value="P-loop containing nucleoside triphosphate hydrolases"/>
    <property type="match status" value="1"/>
</dbReference>
<dbReference type="AlphaFoldDB" id="A0A451CXV2"/>
<keyword evidence="6 10" id="KW-0547">Nucleotide-binding</keyword>
<dbReference type="InterPro" id="IPR039657">
    <property type="entry name" value="Dimethylallyltransferase"/>
</dbReference>
<organism evidence="14 15">
    <name type="scientific">Buchnera aphidicola</name>
    <name type="common">Cinara cf. splendens/pseudotsugae 3390</name>
    <dbReference type="NCBI Taxonomy" id="2518980"/>
    <lineage>
        <taxon>Bacteria</taxon>
        <taxon>Pseudomonadati</taxon>
        <taxon>Pseudomonadota</taxon>
        <taxon>Gammaproteobacteria</taxon>
        <taxon>Enterobacterales</taxon>
        <taxon>Erwiniaceae</taxon>
        <taxon>Buchnera</taxon>
    </lineage>
</organism>
<evidence type="ECO:0000313" key="15">
    <source>
        <dbReference type="Proteomes" id="UP000294466"/>
    </source>
</evidence>
<feature type="site" description="Interaction with substrate tRNA" evidence="10">
    <location>
        <position position="126"/>
    </location>
</feature>
<dbReference type="GO" id="GO:0006400">
    <property type="term" value="P:tRNA modification"/>
    <property type="evidence" value="ECO:0007669"/>
    <property type="project" value="TreeGrafter"/>
</dbReference>
<feature type="binding site" evidence="10">
    <location>
        <begin position="12"/>
        <end position="19"/>
    </location>
    <ligand>
        <name>ATP</name>
        <dbReference type="ChEBI" id="CHEBI:30616"/>
    </ligand>
</feature>
<comment type="function">
    <text evidence="2 10 12">Catalyzes the transfer of a dimethylallyl group onto the adenine at position 37 in tRNAs that read codons beginning with uridine, leading to the formation of N6-(dimethylallyl)adenosine (i(6)A).</text>
</comment>
<dbReference type="NCBIfam" id="TIGR00174">
    <property type="entry name" value="miaA"/>
    <property type="match status" value="1"/>
</dbReference>
<accession>A0A451CXV2</accession>
<dbReference type="InterPro" id="IPR027417">
    <property type="entry name" value="P-loop_NTPase"/>
</dbReference>
<dbReference type="Pfam" id="PF01715">
    <property type="entry name" value="IPPT"/>
    <property type="match status" value="1"/>
</dbReference>
<evidence type="ECO:0000256" key="9">
    <source>
        <dbReference type="ARBA" id="ARBA00049563"/>
    </source>
</evidence>
<dbReference type="Gene3D" id="1.10.20.140">
    <property type="match status" value="1"/>
</dbReference>
<evidence type="ECO:0000256" key="6">
    <source>
        <dbReference type="ARBA" id="ARBA00022741"/>
    </source>
</evidence>
<proteinExistence type="inferred from homology"/>
<dbReference type="GO" id="GO:0052381">
    <property type="term" value="F:tRNA dimethylallyltransferase activity"/>
    <property type="evidence" value="ECO:0007669"/>
    <property type="project" value="UniProtKB-UniRule"/>
</dbReference>
<comment type="caution">
    <text evidence="10">Lacks conserved residue(s) required for the propagation of feature annotation.</text>
</comment>
<sequence length="315" mass="36748">MNNKPMIFFLMGPTAIGKSAIALQIKKNFSIIELLSVDSKLIYKGLNIGTDKPLEKDLQKNTYRLINILKPQEIYSSADFYRDAVKEIENILKLGKIPLLVGGTMFYFKTLLDGFSDLPPSNPIIRNYIFNNICLGEKKKLFDVLKKIDPLSSEQIHMNDIQRVLRAVEIFFVSGGCPRSTLINSVNKKLPYKIFQFGLVPCKKRILYKKIAQRFYYMLERGFEQEVRNLYENKNLNLSLPSINSIGYKQMWLYIQNKCTYQEMINSTLKSTYQLVKRQLTWLNNWTDITLIPDNKIDVLMKKIQKILLYNLNKK</sequence>
<comment type="subunit">
    <text evidence="10">Monomer.</text>
</comment>
<feature type="region of interest" description="Interaction with substrate tRNA" evidence="10">
    <location>
        <begin position="38"/>
        <end position="41"/>
    </location>
</feature>
<comment type="cofactor">
    <cofactor evidence="1 10">
        <name>Mg(2+)</name>
        <dbReference type="ChEBI" id="CHEBI:18420"/>
    </cofactor>
</comment>
<evidence type="ECO:0000256" key="10">
    <source>
        <dbReference type="HAMAP-Rule" id="MF_00185"/>
    </source>
</evidence>
<gene>
    <name evidence="10 14" type="primary">miaA</name>
    <name evidence="14" type="ORF">BUCISPPS3390_383</name>
</gene>
<evidence type="ECO:0000256" key="8">
    <source>
        <dbReference type="ARBA" id="ARBA00022842"/>
    </source>
</evidence>
<feature type="binding site" evidence="10">
    <location>
        <begin position="14"/>
        <end position="19"/>
    </location>
    <ligand>
        <name>substrate</name>
    </ligand>
</feature>
<evidence type="ECO:0000256" key="12">
    <source>
        <dbReference type="RuleBase" id="RU003784"/>
    </source>
</evidence>
<feature type="site" description="Interaction with substrate tRNA" evidence="10">
    <location>
        <position position="104"/>
    </location>
</feature>
<feature type="region of interest" description="Interaction with substrate tRNA" evidence="10">
    <location>
        <begin position="162"/>
        <end position="166"/>
    </location>
</feature>
<dbReference type="Gene3D" id="3.40.50.300">
    <property type="entry name" value="P-loop containing nucleotide triphosphate hydrolases"/>
    <property type="match status" value="1"/>
</dbReference>
<evidence type="ECO:0000256" key="3">
    <source>
        <dbReference type="ARBA" id="ARBA00005842"/>
    </source>
</evidence>
<dbReference type="Proteomes" id="UP000294466">
    <property type="component" value="Chromosome"/>
</dbReference>
<dbReference type="PANTHER" id="PTHR11088:SF60">
    <property type="entry name" value="TRNA DIMETHYLALLYLTRANSFERASE"/>
    <property type="match status" value="1"/>
</dbReference>
<dbReference type="HAMAP" id="MF_00185">
    <property type="entry name" value="IPP_trans"/>
    <property type="match status" value="1"/>
</dbReference>
<evidence type="ECO:0000256" key="11">
    <source>
        <dbReference type="RuleBase" id="RU003783"/>
    </source>
</evidence>
<evidence type="ECO:0000256" key="5">
    <source>
        <dbReference type="ARBA" id="ARBA00022694"/>
    </source>
</evidence>
<reference evidence="14 15" key="1">
    <citation type="submission" date="2019-02" db="EMBL/GenBank/DDBJ databases">
        <authorList>
            <person name="Manzano-Marin A."/>
            <person name="Manzano-Marin A."/>
        </authorList>
    </citation>
    <scope>NUCLEOTIDE SEQUENCE [LARGE SCALE GENOMIC DNA]</scope>
    <source>
        <strain evidence="14 15">BuCisplendens/pseudotsugae</strain>
    </source>
</reference>